<reference evidence="7 8" key="1">
    <citation type="submission" date="2017-01" db="EMBL/GenBank/DDBJ databases">
        <title>Novel large sulfur bacteria in the metagenomes of groundwater-fed chemosynthetic microbial mats in the Lake Huron basin.</title>
        <authorList>
            <person name="Sharrar A.M."/>
            <person name="Flood B.E."/>
            <person name="Bailey J.V."/>
            <person name="Jones D.S."/>
            <person name="Biddanda B."/>
            <person name="Ruberg S.A."/>
            <person name="Marcus D.N."/>
            <person name="Dick G.J."/>
        </authorList>
    </citation>
    <scope>NUCLEOTIDE SEQUENCE [LARGE SCALE GENOMIC DNA]</scope>
    <source>
        <strain evidence="7">A8</strain>
    </source>
</reference>
<comment type="caution">
    <text evidence="7">The sequence shown here is derived from an EMBL/GenBank/DDBJ whole genome shotgun (WGS) entry which is preliminary data.</text>
</comment>
<evidence type="ECO:0000313" key="8">
    <source>
        <dbReference type="Proteomes" id="UP000192491"/>
    </source>
</evidence>
<dbReference type="GO" id="GO:0016706">
    <property type="term" value="F:2-oxoglutarate-dependent dioxygenase activity"/>
    <property type="evidence" value="ECO:0007669"/>
    <property type="project" value="UniProtKB-ARBA"/>
</dbReference>
<dbReference type="Pfam" id="PF02668">
    <property type="entry name" value="TauD"/>
    <property type="match status" value="1"/>
</dbReference>
<dbReference type="GO" id="GO:0005506">
    <property type="term" value="F:iron ion binding"/>
    <property type="evidence" value="ECO:0007669"/>
    <property type="project" value="InterPro"/>
</dbReference>
<dbReference type="SUPFAM" id="SSF51197">
    <property type="entry name" value="Clavaminate synthase-like"/>
    <property type="match status" value="1"/>
</dbReference>
<dbReference type="PIRSF" id="PIRSF019543">
    <property type="entry name" value="Clavaminate_syn"/>
    <property type="match status" value="1"/>
</dbReference>
<name>A0A1Y1QYU9_9GAMM</name>
<proteinExistence type="inferred from homology"/>
<feature type="binding site" evidence="5">
    <location>
        <position position="151"/>
    </location>
    <ligand>
        <name>Fe cation</name>
        <dbReference type="ChEBI" id="CHEBI:24875"/>
    </ligand>
</feature>
<dbReference type="InterPro" id="IPR003819">
    <property type="entry name" value="TauD/TfdA-like"/>
</dbReference>
<dbReference type="InterPro" id="IPR042098">
    <property type="entry name" value="TauD-like_sf"/>
</dbReference>
<evidence type="ECO:0000256" key="3">
    <source>
        <dbReference type="ARBA" id="ARBA00023002"/>
    </source>
</evidence>
<dbReference type="EMBL" id="MTEJ01000005">
    <property type="protein sequence ID" value="OQX16396.1"/>
    <property type="molecule type" value="Genomic_DNA"/>
</dbReference>
<protein>
    <recommendedName>
        <fullName evidence="6">TauD/TfdA-like domain-containing protein</fullName>
    </recommendedName>
</protein>
<keyword evidence="2 5" id="KW-0479">Metal-binding</keyword>
<gene>
    <name evidence="7" type="ORF">BWK73_04155</name>
</gene>
<accession>A0A1Y1QYU9</accession>
<feature type="domain" description="TauD/TfdA-like" evidence="6">
    <location>
        <begin position="116"/>
        <end position="328"/>
    </location>
</feature>
<dbReference type="InterPro" id="IPR014503">
    <property type="entry name" value="Clavaminate_syn-like"/>
</dbReference>
<keyword evidence="3" id="KW-0560">Oxidoreductase</keyword>
<comment type="similarity">
    <text evidence="1">Belongs to the clavaminate synthase family.</text>
</comment>
<organism evidence="7 8">
    <name type="scientific">Thiothrix lacustris</name>
    <dbReference type="NCBI Taxonomy" id="525917"/>
    <lineage>
        <taxon>Bacteria</taxon>
        <taxon>Pseudomonadati</taxon>
        <taxon>Pseudomonadota</taxon>
        <taxon>Gammaproteobacteria</taxon>
        <taxon>Thiotrichales</taxon>
        <taxon>Thiotrichaceae</taxon>
        <taxon>Thiothrix</taxon>
    </lineage>
</organism>
<sequence>MITKLMLTSEEAWSTKTLLWNLSKQFSTPEDPAFLHEAPVLAHELPVRVRKFLNDFRLKELSSAAICIVSGYPIDNDKIGLTPLDRGSKNDTQRTLEEQMLLVLCGSLLGDPVGWSTQQAGHIVHDISPVKGQETDQTGSSSKEELYFHTEDAFHPYRGDYLGMMCLRNEGQAATTVASSEVLSRLPEDVIRILFQPRFAIRPDASQFEKHRFANVNELDEADFEKFCAYSDAKIHKMQHEPEPIAILFGNTTDPYIRVDCSVYMDALDPEADLAIKAFTQAFNEALIRLELEAGEICFIDNLRAVHGRTPFNYPARYDGNDRWMKRINVTRDLRKSRDMRMTSTSRIIF</sequence>
<dbReference type="NCBIfam" id="NF041363">
    <property type="entry name" value="GntD_guanitoxin"/>
    <property type="match status" value="1"/>
</dbReference>
<dbReference type="Proteomes" id="UP000192491">
    <property type="component" value="Unassembled WGS sequence"/>
</dbReference>
<evidence type="ECO:0000259" key="6">
    <source>
        <dbReference type="Pfam" id="PF02668"/>
    </source>
</evidence>
<evidence type="ECO:0000313" key="7">
    <source>
        <dbReference type="EMBL" id="OQX16396.1"/>
    </source>
</evidence>
<dbReference type="InterPro" id="IPR053447">
    <property type="entry name" value="Alpha-KG_dependent_hydroxylase"/>
</dbReference>
<evidence type="ECO:0000256" key="5">
    <source>
        <dbReference type="PIRSR" id="PIRSR019543-2"/>
    </source>
</evidence>
<evidence type="ECO:0000256" key="4">
    <source>
        <dbReference type="ARBA" id="ARBA00023004"/>
    </source>
</evidence>
<evidence type="ECO:0000256" key="2">
    <source>
        <dbReference type="ARBA" id="ARBA00022723"/>
    </source>
</evidence>
<evidence type="ECO:0000256" key="1">
    <source>
        <dbReference type="ARBA" id="ARBA00008425"/>
    </source>
</evidence>
<dbReference type="Gene3D" id="3.60.130.10">
    <property type="entry name" value="Clavaminate synthase-like"/>
    <property type="match status" value="1"/>
</dbReference>
<feature type="binding site" evidence="5">
    <location>
        <position position="149"/>
    </location>
    <ligand>
        <name>Fe cation</name>
        <dbReference type="ChEBI" id="CHEBI:24875"/>
    </ligand>
</feature>
<dbReference type="AlphaFoldDB" id="A0A1Y1QYU9"/>
<keyword evidence="4 5" id="KW-0408">Iron</keyword>